<gene>
    <name evidence="4" type="ORF">S01H1_84538</name>
</gene>
<proteinExistence type="inferred from homology"/>
<name>X0Y1Z6_9ZZZZ</name>
<comment type="caution">
    <text evidence="4">The sequence shown here is derived from an EMBL/GenBank/DDBJ whole genome shotgun (WGS) entry which is preliminary data.</text>
</comment>
<dbReference type="GO" id="GO:0032259">
    <property type="term" value="P:methylation"/>
    <property type="evidence" value="ECO:0007669"/>
    <property type="project" value="UniProtKB-KW"/>
</dbReference>
<protein>
    <submittedName>
        <fullName evidence="4">Uncharacterized protein</fullName>
    </submittedName>
</protein>
<dbReference type="GO" id="GO:0015948">
    <property type="term" value="P:methanogenesis"/>
    <property type="evidence" value="ECO:0007669"/>
    <property type="project" value="InterPro"/>
</dbReference>
<accession>X0Y1Z6</accession>
<evidence type="ECO:0000256" key="2">
    <source>
        <dbReference type="ARBA" id="ARBA00022603"/>
    </source>
</evidence>
<comment type="similarity">
    <text evidence="1">Belongs to the trimethylamine methyltransferase family.</text>
</comment>
<dbReference type="InterPro" id="IPR010426">
    <property type="entry name" value="MTTB_MeTrfase"/>
</dbReference>
<sequence>MRPHLQFLSRDTIERIIYEAYDLLNDPGVQIHSERALHLLAGHGVDVDFEAQVACIPADLISRAVETVPSSFYLYNGDGQPAVHYGGDDVHFDPGSAAIEILDHGAERSRFPV</sequence>
<dbReference type="Pfam" id="PF06253">
    <property type="entry name" value="MTTB"/>
    <property type="match status" value="1"/>
</dbReference>
<evidence type="ECO:0000313" key="4">
    <source>
        <dbReference type="EMBL" id="GAG42773.1"/>
    </source>
</evidence>
<keyword evidence="2" id="KW-0489">Methyltransferase</keyword>
<dbReference type="GO" id="GO:0008168">
    <property type="term" value="F:methyltransferase activity"/>
    <property type="evidence" value="ECO:0007669"/>
    <property type="project" value="UniProtKB-KW"/>
</dbReference>
<dbReference type="AlphaFoldDB" id="X0Y1Z6"/>
<feature type="non-terminal residue" evidence="4">
    <location>
        <position position="113"/>
    </location>
</feature>
<evidence type="ECO:0000256" key="3">
    <source>
        <dbReference type="ARBA" id="ARBA00022679"/>
    </source>
</evidence>
<organism evidence="4">
    <name type="scientific">marine sediment metagenome</name>
    <dbReference type="NCBI Taxonomy" id="412755"/>
    <lineage>
        <taxon>unclassified sequences</taxon>
        <taxon>metagenomes</taxon>
        <taxon>ecological metagenomes</taxon>
    </lineage>
</organism>
<dbReference type="EMBL" id="BARS01057745">
    <property type="protein sequence ID" value="GAG42773.1"/>
    <property type="molecule type" value="Genomic_DNA"/>
</dbReference>
<dbReference type="InterPro" id="IPR038601">
    <property type="entry name" value="MttB-like_sf"/>
</dbReference>
<reference evidence="4" key="1">
    <citation type="journal article" date="2014" name="Front. Microbiol.">
        <title>High frequency of phylogenetically diverse reductive dehalogenase-homologous genes in deep subseafloor sedimentary metagenomes.</title>
        <authorList>
            <person name="Kawai M."/>
            <person name="Futagami T."/>
            <person name="Toyoda A."/>
            <person name="Takaki Y."/>
            <person name="Nishi S."/>
            <person name="Hori S."/>
            <person name="Arai W."/>
            <person name="Tsubouchi T."/>
            <person name="Morono Y."/>
            <person name="Uchiyama I."/>
            <person name="Ito T."/>
            <person name="Fujiyama A."/>
            <person name="Inagaki F."/>
            <person name="Takami H."/>
        </authorList>
    </citation>
    <scope>NUCLEOTIDE SEQUENCE</scope>
    <source>
        <strain evidence="4">Expedition CK06-06</strain>
    </source>
</reference>
<keyword evidence="3" id="KW-0808">Transferase</keyword>
<dbReference type="Gene3D" id="3.20.20.480">
    <property type="entry name" value="Trimethylamine methyltransferase-like"/>
    <property type="match status" value="1"/>
</dbReference>
<evidence type="ECO:0000256" key="1">
    <source>
        <dbReference type="ARBA" id="ARBA00007137"/>
    </source>
</evidence>